<dbReference type="PROSITE" id="PS51257">
    <property type="entry name" value="PROKAR_LIPOPROTEIN"/>
    <property type="match status" value="1"/>
</dbReference>
<keyword evidence="3" id="KW-1185">Reference proteome</keyword>
<name>A0A2S9IY73_9SPHI</name>
<gene>
    <name evidence="2" type="ORF">C5745_17985</name>
</gene>
<dbReference type="EMBL" id="PVBQ01000020">
    <property type="protein sequence ID" value="PRD45481.1"/>
    <property type="molecule type" value="Genomic_DNA"/>
</dbReference>
<organism evidence="2 3">
    <name type="scientific">Sphingobacterium haloxyli</name>
    <dbReference type="NCBI Taxonomy" id="2100533"/>
    <lineage>
        <taxon>Bacteria</taxon>
        <taxon>Pseudomonadati</taxon>
        <taxon>Bacteroidota</taxon>
        <taxon>Sphingobacteriia</taxon>
        <taxon>Sphingobacteriales</taxon>
        <taxon>Sphingobacteriaceae</taxon>
        <taxon>Sphingobacterium</taxon>
    </lineage>
</organism>
<proteinExistence type="predicted"/>
<keyword evidence="1" id="KW-0732">Signal</keyword>
<feature type="chain" id="PRO_5015689988" evidence="1">
    <location>
        <begin position="23"/>
        <end position="184"/>
    </location>
</feature>
<protein>
    <submittedName>
        <fullName evidence="2">Uncharacterized protein</fullName>
    </submittedName>
</protein>
<evidence type="ECO:0000256" key="1">
    <source>
        <dbReference type="SAM" id="SignalP"/>
    </source>
</evidence>
<comment type="caution">
    <text evidence="2">The sequence shown here is derived from an EMBL/GenBank/DDBJ whole genome shotgun (WGS) entry which is preliminary data.</text>
</comment>
<sequence>MKYIAKTIMLLTVVISIFSCNGVSPDKLVAQTWLNVNNITSHYSPNFFRNLQEMKSKDNITVIRNNEVVKGTAVEYVNQYVITPLVEAQKKVEKLPVKEDTEEIITASLAVYQYGKTVFENEYLTIATMMDEGKPEAEIYAAIENLYIVHDPVMEKKLDRLDELVFPYAKKHNIQIKTYGKGLQ</sequence>
<dbReference type="RefSeq" id="WP_105718405.1">
    <property type="nucleotide sequence ID" value="NZ_PVBQ01000020.1"/>
</dbReference>
<reference evidence="2 3" key="1">
    <citation type="submission" date="2018-02" db="EMBL/GenBank/DDBJ databases">
        <title>The draft genome of Sphingobacterium sp. 5JN-11.</title>
        <authorList>
            <person name="Liu L."/>
            <person name="Li L."/>
            <person name="Liang L."/>
            <person name="Zhang X."/>
            <person name="Wang T."/>
        </authorList>
    </citation>
    <scope>NUCLEOTIDE SEQUENCE [LARGE SCALE GENOMIC DNA]</scope>
    <source>
        <strain evidence="2 3">5JN-11</strain>
    </source>
</reference>
<accession>A0A2S9IY73</accession>
<dbReference type="AlphaFoldDB" id="A0A2S9IY73"/>
<dbReference type="OrthoDB" id="1191109at2"/>
<evidence type="ECO:0000313" key="2">
    <source>
        <dbReference type="EMBL" id="PRD45481.1"/>
    </source>
</evidence>
<feature type="signal peptide" evidence="1">
    <location>
        <begin position="1"/>
        <end position="22"/>
    </location>
</feature>
<dbReference type="Proteomes" id="UP000239711">
    <property type="component" value="Unassembled WGS sequence"/>
</dbReference>
<evidence type="ECO:0000313" key="3">
    <source>
        <dbReference type="Proteomes" id="UP000239711"/>
    </source>
</evidence>